<dbReference type="Gene3D" id="3.30.1520.20">
    <property type="entry name" value="Exonuclease ExoI, domain 2"/>
    <property type="match status" value="1"/>
</dbReference>
<protein>
    <recommendedName>
        <fullName evidence="3 13">Exodeoxyribonuclease I</fullName>
        <ecNumber evidence="2 13">3.1.11.1</ecNumber>
    </recommendedName>
</protein>
<dbReference type="EC" id="3.1.11.1" evidence="2 13"/>
<keyword evidence="10" id="KW-0238">DNA-binding</keyword>
<dbReference type="SUPFAM" id="SSF53098">
    <property type="entry name" value="Ribonuclease H-like"/>
    <property type="match status" value="1"/>
</dbReference>
<evidence type="ECO:0000256" key="14">
    <source>
        <dbReference type="PIRSR" id="PIRSR000977-1"/>
    </source>
</evidence>
<keyword evidence="11 13" id="KW-0234">DNA repair</keyword>
<keyword evidence="19" id="KW-1185">Reference proteome</keyword>
<keyword evidence="7 13" id="KW-0378">Hydrolase</keyword>
<evidence type="ECO:0000256" key="10">
    <source>
        <dbReference type="ARBA" id="ARBA00023125"/>
    </source>
</evidence>
<dbReference type="CDD" id="cd06138">
    <property type="entry name" value="ExoI_N"/>
    <property type="match status" value="1"/>
</dbReference>
<dbReference type="InterPro" id="IPR058561">
    <property type="entry name" value="Exonuc_1_C"/>
</dbReference>
<dbReference type="InterPro" id="IPR013620">
    <property type="entry name" value="Exonuc_1_SH3"/>
</dbReference>
<dbReference type="Gene3D" id="1.10.287.1240">
    <property type="match status" value="1"/>
</dbReference>
<keyword evidence="4 13" id="KW-0540">Nuclease</keyword>
<dbReference type="InterPro" id="IPR012337">
    <property type="entry name" value="RNaseH-like_sf"/>
</dbReference>
<dbReference type="GO" id="GO:0003677">
    <property type="term" value="F:DNA binding"/>
    <property type="evidence" value="ECO:0007669"/>
    <property type="project" value="UniProtKB-KW"/>
</dbReference>
<dbReference type="Gene3D" id="1.20.1280.70">
    <property type="entry name" value="Exonuclease ExoI, domain 3"/>
    <property type="match status" value="1"/>
</dbReference>
<keyword evidence="9 15" id="KW-0460">Magnesium</keyword>
<dbReference type="Gene3D" id="3.30.420.10">
    <property type="entry name" value="Ribonuclease H-like superfamily/Ribonuclease H"/>
    <property type="match status" value="1"/>
</dbReference>
<dbReference type="InterPro" id="IPR036397">
    <property type="entry name" value="RNaseH_sf"/>
</dbReference>
<feature type="binding site" evidence="14">
    <location>
        <position position="168"/>
    </location>
    <ligand>
        <name>substrate</name>
    </ligand>
</feature>
<dbReference type="PIRSF" id="PIRSF000977">
    <property type="entry name" value="Exodeoxyribonuclease_I"/>
    <property type="match status" value="1"/>
</dbReference>
<evidence type="ECO:0000256" key="4">
    <source>
        <dbReference type="ARBA" id="ARBA00022722"/>
    </source>
</evidence>
<sequence>MQPNLDKNNEQETFYWHDYETWGANPLVDRPAQFAGLRTDTDFNVIGRPLTLYAQPTPDFLPNPEATLITGITPQLAAKQGVGEAEFSKAIANEFQKPNTTIIGYNNIRFDDEVTRLLFYRNFYDPYEYSWQNGNSRWDLIDVVRACFALRPGGINWPENADGQPSLKLEHLSVANNIEHGQAHDAMSDVYATIGLAKLISEKQPKLWQWAYSIRRKQKLLNLFNWQAPEPLAHVSGFYGTANRYLSAILPLGFHPKQNSNVIAWDLRIPPMGFANKSVEELTTLTYTSRRELEEQGLQKSGIQNIHLGRCPFLAPIKTISAEAADSAALDTAALETNAKWLQENSDFRDKLMQVFEQTKEFAPRTDVDHQIYDGFFSPQDKKHMEIIRSSEPQQLAGLELDFQDNRMPALLFRYRARNYPSTLSDKELNQWRQFCQQRLIEPPEGLLSAEDYALKLEDLANQHQEDTHKLRLLKSLYDYAASL</sequence>
<evidence type="ECO:0000256" key="15">
    <source>
        <dbReference type="PIRSR" id="PIRSR000977-2"/>
    </source>
</evidence>
<feature type="binding site" evidence="15">
    <location>
        <position position="18"/>
    </location>
    <ligand>
        <name>Mg(2+)</name>
        <dbReference type="ChEBI" id="CHEBI:18420"/>
        <label>1</label>
    </ligand>
</feature>
<evidence type="ECO:0000256" key="3">
    <source>
        <dbReference type="ARBA" id="ARBA00019900"/>
    </source>
</evidence>
<comment type="catalytic activity">
    <reaction evidence="1 13">
        <text>Exonucleolytic cleavage in the 3'- to 5'-direction to yield nucleoside 5'-phosphates.</text>
        <dbReference type="EC" id="3.1.11.1"/>
    </reaction>
</comment>
<feature type="domain" description="ExoI SH3-like" evidence="16">
    <location>
        <begin position="205"/>
        <end position="360"/>
    </location>
</feature>
<feature type="binding site" evidence="15">
    <location>
        <position position="189"/>
    </location>
    <ligand>
        <name>Mg(2+)</name>
        <dbReference type="ChEBI" id="CHEBI:18420"/>
        <label>2</label>
    </ligand>
</feature>
<dbReference type="RefSeq" id="WP_126779424.1">
    <property type="nucleotide sequence ID" value="NZ_PIQC01000001.1"/>
</dbReference>
<evidence type="ECO:0000256" key="9">
    <source>
        <dbReference type="ARBA" id="ARBA00022842"/>
    </source>
</evidence>
<name>A0A432Z579_9GAMM</name>
<dbReference type="InterPro" id="IPR034747">
    <property type="entry name" value="EXOI_SH3"/>
</dbReference>
<comment type="caution">
    <text evidence="18">The sequence shown here is derived from an EMBL/GenBank/DDBJ whole genome shotgun (WGS) entry which is preliminary data.</text>
</comment>
<dbReference type="GO" id="GO:0000175">
    <property type="term" value="F:3'-5'-RNA exonuclease activity"/>
    <property type="evidence" value="ECO:0007669"/>
    <property type="project" value="InterPro"/>
</dbReference>
<evidence type="ECO:0000256" key="5">
    <source>
        <dbReference type="ARBA" id="ARBA00022723"/>
    </source>
</evidence>
<dbReference type="Pfam" id="PF26016">
    <property type="entry name" value="ExoI_C"/>
    <property type="match status" value="1"/>
</dbReference>
<dbReference type="Pfam" id="PF08411">
    <property type="entry name" value="ExoI_SH3"/>
    <property type="match status" value="1"/>
</dbReference>
<dbReference type="PROSITE" id="PS51784">
    <property type="entry name" value="EXOI_SH3"/>
    <property type="match status" value="1"/>
</dbReference>
<evidence type="ECO:0000313" key="18">
    <source>
        <dbReference type="EMBL" id="RUO73068.1"/>
    </source>
</evidence>
<dbReference type="Pfam" id="PF00929">
    <property type="entry name" value="RNase_T"/>
    <property type="match status" value="1"/>
</dbReference>
<dbReference type="PANTHER" id="PTHR11046">
    <property type="entry name" value="OLIGORIBONUCLEASE, MITOCHONDRIAL"/>
    <property type="match status" value="1"/>
</dbReference>
<feature type="binding site" evidence="14">
    <location>
        <position position="20"/>
    </location>
    <ligand>
        <name>substrate</name>
    </ligand>
</feature>
<dbReference type="InterPro" id="IPR023607">
    <property type="entry name" value="Exodeoxyribonuclease_I"/>
</dbReference>
<reference evidence="19" key="1">
    <citation type="journal article" date="2018" name="Front. Microbiol.">
        <title>Genome-Based Analysis Reveals the Taxonomy and Diversity of the Family Idiomarinaceae.</title>
        <authorList>
            <person name="Liu Y."/>
            <person name="Lai Q."/>
            <person name="Shao Z."/>
        </authorList>
    </citation>
    <scope>NUCLEOTIDE SEQUENCE [LARGE SCALE GENOMIC DNA]</scope>
    <source>
        <strain evidence="19">R22</strain>
    </source>
</reference>
<evidence type="ECO:0000313" key="19">
    <source>
        <dbReference type="Proteomes" id="UP000288058"/>
    </source>
</evidence>
<evidence type="ECO:0000259" key="17">
    <source>
        <dbReference type="PROSITE" id="PS51785"/>
    </source>
</evidence>
<keyword evidence="6 13" id="KW-0227">DNA damage</keyword>
<feature type="binding site" evidence="15">
    <location>
        <position position="20"/>
    </location>
    <ligand>
        <name>Mg(2+)</name>
        <dbReference type="ChEBI" id="CHEBI:18420"/>
        <label>2</label>
    </ligand>
</feature>
<gene>
    <name evidence="18" type="ORF">CWI78_01105</name>
</gene>
<dbReference type="GO" id="GO:0046872">
    <property type="term" value="F:metal ion binding"/>
    <property type="evidence" value="ECO:0007669"/>
    <property type="project" value="UniProtKB-KW"/>
</dbReference>
<proteinExistence type="predicted"/>
<comment type="subunit">
    <text evidence="12">Monomer. Interacts with ssb (via C-terminus); this interaction stimulates the exonuclease activity by recruiting the enzyme to its substrate.</text>
</comment>
<dbReference type="FunFam" id="3.30.420.10:FF:000033">
    <property type="entry name" value="Exodeoxyribonuclease I"/>
    <property type="match status" value="1"/>
</dbReference>
<dbReference type="OrthoDB" id="9763470at2"/>
<comment type="cofactor">
    <cofactor evidence="15">
        <name>Mg(2+)</name>
        <dbReference type="ChEBI" id="CHEBI:18420"/>
    </cofactor>
    <text evidence="15">Binds 2 Mg(2+) ions per monomer.</text>
</comment>
<evidence type="ECO:0000256" key="12">
    <source>
        <dbReference type="ARBA" id="ARBA00046792"/>
    </source>
</evidence>
<dbReference type="PROSITE" id="PS51785">
    <property type="entry name" value="EXOI_C"/>
    <property type="match status" value="1"/>
</dbReference>
<dbReference type="GO" id="GO:0008310">
    <property type="term" value="F:single-stranded DNA 3'-5' DNA exonuclease activity"/>
    <property type="evidence" value="ECO:0007669"/>
    <property type="project" value="UniProtKB-EC"/>
</dbReference>
<evidence type="ECO:0000256" key="2">
    <source>
        <dbReference type="ARBA" id="ARBA00012108"/>
    </source>
</evidence>
<dbReference type="InterPro" id="IPR022894">
    <property type="entry name" value="Oligoribonuclease"/>
</dbReference>
<dbReference type="NCBIfam" id="NF008746">
    <property type="entry name" value="PRK11779.1"/>
    <property type="match status" value="1"/>
</dbReference>
<dbReference type="InterPro" id="IPR013520">
    <property type="entry name" value="Ribonucl_H"/>
</dbReference>
<dbReference type="EMBL" id="PIQC01000001">
    <property type="protein sequence ID" value="RUO73068.1"/>
    <property type="molecule type" value="Genomic_DNA"/>
</dbReference>
<evidence type="ECO:0000256" key="6">
    <source>
        <dbReference type="ARBA" id="ARBA00022763"/>
    </source>
</evidence>
<dbReference type="AlphaFoldDB" id="A0A432Z579"/>
<dbReference type="FunFam" id="1.20.1280.70:FF:000001">
    <property type="entry name" value="Exodeoxyribonuclease I"/>
    <property type="match status" value="1"/>
</dbReference>
<dbReference type="GO" id="GO:0006281">
    <property type="term" value="P:DNA repair"/>
    <property type="evidence" value="ECO:0007669"/>
    <property type="project" value="UniProtKB-KW"/>
</dbReference>
<organism evidence="18 19">
    <name type="scientific">Idiomarina ramblicola</name>
    <dbReference type="NCBI Taxonomy" id="263724"/>
    <lineage>
        <taxon>Bacteria</taxon>
        <taxon>Pseudomonadati</taxon>
        <taxon>Pseudomonadota</taxon>
        <taxon>Gammaproteobacteria</taxon>
        <taxon>Alteromonadales</taxon>
        <taxon>Idiomarinaceae</taxon>
        <taxon>Idiomarina</taxon>
    </lineage>
</organism>
<evidence type="ECO:0000259" key="16">
    <source>
        <dbReference type="PROSITE" id="PS51784"/>
    </source>
</evidence>
<dbReference type="InterPro" id="IPR038649">
    <property type="entry name" value="EXOI_SH3_sf"/>
</dbReference>
<evidence type="ECO:0000256" key="8">
    <source>
        <dbReference type="ARBA" id="ARBA00022839"/>
    </source>
</evidence>
<keyword evidence="8 13" id="KW-0269">Exonuclease</keyword>
<accession>A0A432Z579</accession>
<feature type="domain" description="ExoI C-terminal" evidence="17">
    <location>
        <begin position="364"/>
        <end position="484"/>
    </location>
</feature>
<keyword evidence="5 15" id="KW-0479">Metal-binding</keyword>
<evidence type="ECO:0000256" key="13">
    <source>
        <dbReference type="PIRNR" id="PIRNR000977"/>
    </source>
</evidence>
<evidence type="ECO:0000256" key="1">
    <source>
        <dbReference type="ARBA" id="ARBA00000563"/>
    </source>
</evidence>
<evidence type="ECO:0000256" key="11">
    <source>
        <dbReference type="ARBA" id="ARBA00023204"/>
    </source>
</evidence>
<dbReference type="Proteomes" id="UP000288058">
    <property type="component" value="Unassembled WGS sequence"/>
</dbReference>
<evidence type="ECO:0000256" key="7">
    <source>
        <dbReference type="ARBA" id="ARBA00022801"/>
    </source>
</evidence>
<dbReference type="PANTHER" id="PTHR11046:SF11">
    <property type="entry name" value="EXODEOXYRIBONUCLEASE I"/>
    <property type="match status" value="1"/>
</dbReference>